<keyword evidence="17" id="KW-1185">Reference proteome</keyword>
<dbReference type="Proteomes" id="UP001306119">
    <property type="component" value="Unassembled WGS sequence"/>
</dbReference>
<comment type="catalytic activity">
    <reaction evidence="12">
        <text>2 a 1,2-diacyl-sn-glycero-3-phospho-(1'-sn-glycerol) = a cardiolipin + glycerol</text>
        <dbReference type="Rhea" id="RHEA:31451"/>
        <dbReference type="ChEBI" id="CHEBI:17754"/>
        <dbReference type="ChEBI" id="CHEBI:62237"/>
        <dbReference type="ChEBI" id="CHEBI:64716"/>
    </reaction>
</comment>
<comment type="function">
    <text evidence="12">Catalyzes the reversible phosphatidyl group transfer from one phosphatidylglycerol molecule to another to form cardiolipin (CL) (diphosphatidylglycerol) and glycerol.</text>
</comment>
<evidence type="ECO:0000256" key="7">
    <source>
        <dbReference type="ARBA" id="ARBA00022989"/>
    </source>
</evidence>
<evidence type="ECO:0000256" key="2">
    <source>
        <dbReference type="ARBA" id="ARBA00022475"/>
    </source>
</evidence>
<protein>
    <recommendedName>
        <fullName evidence="12">Cardiolipin synthase A</fullName>
        <shortName evidence="12">CL synthase</shortName>
        <ecNumber evidence="12">2.7.8.-</ecNumber>
    </recommendedName>
</protein>
<proteinExistence type="inferred from homology"/>
<evidence type="ECO:0000256" key="8">
    <source>
        <dbReference type="ARBA" id="ARBA00023098"/>
    </source>
</evidence>
<evidence type="ECO:0000256" key="4">
    <source>
        <dbReference type="ARBA" id="ARBA00022679"/>
    </source>
</evidence>
<dbReference type="PROSITE" id="PS50035">
    <property type="entry name" value="PLD"/>
    <property type="match status" value="2"/>
</dbReference>
<keyword evidence="4 12" id="KW-0808">Transferase</keyword>
<evidence type="ECO:0000313" key="16">
    <source>
        <dbReference type="Proteomes" id="UP000191116"/>
    </source>
</evidence>
<feature type="transmembrane region" description="Helical" evidence="12">
    <location>
        <begin position="7"/>
        <end position="29"/>
    </location>
</feature>
<dbReference type="HAMAP" id="MF_00190">
    <property type="entry name" value="Cardiolipin_synth_ClsA"/>
    <property type="match status" value="1"/>
</dbReference>
<dbReference type="Pfam" id="PF13091">
    <property type="entry name" value="PLDc_2"/>
    <property type="match status" value="2"/>
</dbReference>
<dbReference type="InterPro" id="IPR022924">
    <property type="entry name" value="Cardiolipin_synthase"/>
</dbReference>
<reference evidence="14 17" key="2">
    <citation type="submission" date="2024-01" db="EMBL/GenBank/DDBJ databases">
        <title>Active colonisers of the gastrointestinal tract of Atlantic salmon farmed in a warm water region.</title>
        <authorList>
            <person name="Bowman J.P."/>
        </authorList>
    </citation>
    <scope>NUCLEOTIDE SEQUENCE [LARGE SCALE GENOMIC DNA]</scope>
    <source>
        <strain evidence="14 17">S3MW1</strain>
    </source>
</reference>
<dbReference type="Gene3D" id="3.30.870.10">
    <property type="entry name" value="Endonuclease Chain A"/>
    <property type="match status" value="2"/>
</dbReference>
<feature type="transmembrane region" description="Helical" evidence="12">
    <location>
        <begin position="35"/>
        <end position="58"/>
    </location>
</feature>
<keyword evidence="2 12" id="KW-1003">Cell membrane</keyword>
<evidence type="ECO:0000313" key="15">
    <source>
        <dbReference type="EMBL" id="SJZ50528.1"/>
    </source>
</evidence>
<dbReference type="AlphaFoldDB" id="A0A1T4L7C4"/>
<comment type="similarity">
    <text evidence="12">Belongs to the phospholipase D family. Cardiolipin synthase subfamily. ClsA sub-subfamily.</text>
</comment>
<evidence type="ECO:0000256" key="5">
    <source>
        <dbReference type="ARBA" id="ARBA00022692"/>
    </source>
</evidence>
<keyword evidence="7 12" id="KW-1133">Transmembrane helix</keyword>
<feature type="domain" description="PLD phosphodiesterase" evidence="13">
    <location>
        <begin position="219"/>
        <end position="246"/>
    </location>
</feature>
<dbReference type="Proteomes" id="UP000191116">
    <property type="component" value="Unassembled WGS sequence"/>
</dbReference>
<keyword evidence="3 12" id="KW-0444">Lipid biosynthesis</keyword>
<dbReference type="GO" id="GO:0032049">
    <property type="term" value="P:cardiolipin biosynthetic process"/>
    <property type="evidence" value="ECO:0007669"/>
    <property type="project" value="UniProtKB-UniRule"/>
</dbReference>
<keyword evidence="8 12" id="KW-0443">Lipid metabolism</keyword>
<keyword evidence="10 12" id="KW-0594">Phospholipid biosynthesis</keyword>
<evidence type="ECO:0000256" key="11">
    <source>
        <dbReference type="ARBA" id="ARBA00023264"/>
    </source>
</evidence>
<feature type="active site" evidence="12">
    <location>
        <position position="411"/>
    </location>
</feature>
<keyword evidence="5 12" id="KW-0812">Transmembrane</keyword>
<accession>A0A1T4L7C4</accession>
<dbReference type="SUPFAM" id="SSF56024">
    <property type="entry name" value="Phospholipase D/nuclease"/>
    <property type="match status" value="2"/>
</dbReference>
<gene>
    <name evidence="15" type="primary">cls_1</name>
    <name evidence="14" type="synonym">cls</name>
    <name evidence="12" type="synonym">clsA</name>
    <name evidence="15" type="ORF">CZ814_00314</name>
    <name evidence="14" type="ORF">VXS06_08215</name>
</gene>
<dbReference type="InterPro" id="IPR027379">
    <property type="entry name" value="CLS_N"/>
</dbReference>
<evidence type="ECO:0000259" key="13">
    <source>
        <dbReference type="PROSITE" id="PS50035"/>
    </source>
</evidence>
<evidence type="ECO:0000256" key="12">
    <source>
        <dbReference type="HAMAP-Rule" id="MF_00190"/>
    </source>
</evidence>
<dbReference type="GO" id="GO:0005886">
    <property type="term" value="C:plasma membrane"/>
    <property type="evidence" value="ECO:0007669"/>
    <property type="project" value="UniProtKB-SubCell"/>
</dbReference>
<keyword evidence="9 12" id="KW-0472">Membrane</keyword>
<dbReference type="EMBL" id="JAYXUG010000004">
    <property type="protein sequence ID" value="MEC6831755.1"/>
    <property type="molecule type" value="Genomic_DNA"/>
</dbReference>
<name>A0A1T4L7C4_9GAMM</name>
<comment type="subcellular location">
    <subcellularLocation>
        <location evidence="1 12">Cell membrane</location>
        <topology evidence="1 12">Multi-pass membrane protein</topology>
    </subcellularLocation>
</comment>
<dbReference type="OrthoDB" id="9814092at2"/>
<reference evidence="15 16" key="1">
    <citation type="submission" date="2017-02" db="EMBL/GenBank/DDBJ databases">
        <authorList>
            <person name="Peterson S.W."/>
        </authorList>
    </citation>
    <scope>NUCLEOTIDE SEQUENCE [LARGE SCALE GENOMIC DNA]</scope>
    <source>
        <strain evidence="15 16">CECT 9189</strain>
    </source>
</reference>
<keyword evidence="11 12" id="KW-1208">Phospholipid metabolism</keyword>
<evidence type="ECO:0000256" key="10">
    <source>
        <dbReference type="ARBA" id="ARBA00023209"/>
    </source>
</evidence>
<feature type="domain" description="PLD phosphodiesterase" evidence="13">
    <location>
        <begin position="399"/>
        <end position="426"/>
    </location>
</feature>
<dbReference type="Pfam" id="PF13396">
    <property type="entry name" value="PLDc_N"/>
    <property type="match status" value="1"/>
</dbReference>
<feature type="active site" evidence="12">
    <location>
        <position position="226"/>
    </location>
</feature>
<evidence type="ECO:0000256" key="1">
    <source>
        <dbReference type="ARBA" id="ARBA00004651"/>
    </source>
</evidence>
<dbReference type="CDD" id="cd09152">
    <property type="entry name" value="PLDc_EcCLS_like_1"/>
    <property type="match status" value="1"/>
</dbReference>
<feature type="active site" evidence="12">
    <location>
        <position position="406"/>
    </location>
</feature>
<dbReference type="CDD" id="cd09158">
    <property type="entry name" value="PLDc_EcCLS_like_2"/>
    <property type="match status" value="1"/>
</dbReference>
<feature type="active site" evidence="12">
    <location>
        <position position="404"/>
    </location>
</feature>
<sequence length="486" mass="55216">MEQFYQILTWIGIFAYWLLIASVTVRVVFKRRAVGVSLAWMMIIYIVPIGGVIAYLLFGELNLGKKRAERAREMFFPFASWFQCLTDCPDHQPQNMSDVAKPISDLCENRLGLPGLVGNQLSLKSSTDEILRSLISDINNAQHAIHLEFYIWYPGGLADEVGVALIKAAKRGIRIRVLLDSAGSMRFFRSHWPKLLRGAGIELVEALAVSPFRMFLRRLDLRQHRKIVVIDDNIAYTGSMNLVDPAFFKVDAGVGQWVDVMVRISGPTVSVLNCIQAWDWEVETGQRFLPPLPTCKILTEDEPEYDTVQVIPSGPGMPDDIIHQVLLLSIYQAKKSIVITTPYFVPSEHLLHAMKGAAERNIAVHIVLPNKNDSTMVEWASRSFFSDLLKSGVHIHRFHGGLLHTKSVVIDDTHCLIGTVNLDMRSLWLNFEVTMAVDNLEFTHKLSQLQQSYIANSEPVDKEQWEKRSVRNKFGERFFYMFSPLL</sequence>
<dbReference type="NCBIfam" id="TIGR04265">
    <property type="entry name" value="bac_cardiolipin"/>
    <property type="match status" value="1"/>
</dbReference>
<feature type="active site" evidence="12">
    <location>
        <position position="224"/>
    </location>
</feature>
<organism evidence="15 16">
    <name type="scientific">Photobacterium toruni</name>
    <dbReference type="NCBI Taxonomy" id="1935446"/>
    <lineage>
        <taxon>Bacteria</taxon>
        <taxon>Pseudomonadati</taxon>
        <taxon>Pseudomonadota</taxon>
        <taxon>Gammaproteobacteria</taxon>
        <taxon>Vibrionales</taxon>
        <taxon>Vibrionaceae</taxon>
        <taxon>Photobacterium</taxon>
    </lineage>
</organism>
<dbReference type="EMBL" id="FUWP01000001">
    <property type="protein sequence ID" value="SJZ50528.1"/>
    <property type="molecule type" value="Genomic_DNA"/>
</dbReference>
<evidence type="ECO:0000256" key="9">
    <source>
        <dbReference type="ARBA" id="ARBA00023136"/>
    </source>
</evidence>
<dbReference type="EC" id="2.7.8.-" evidence="12"/>
<evidence type="ECO:0000256" key="6">
    <source>
        <dbReference type="ARBA" id="ARBA00022737"/>
    </source>
</evidence>
<dbReference type="InterPro" id="IPR030840">
    <property type="entry name" value="CL_synthase_A"/>
</dbReference>
<dbReference type="PANTHER" id="PTHR21248:SF22">
    <property type="entry name" value="PHOSPHOLIPASE D"/>
    <property type="match status" value="1"/>
</dbReference>
<dbReference type="InterPro" id="IPR025202">
    <property type="entry name" value="PLD-like_dom"/>
</dbReference>
<dbReference type="SMART" id="SM00155">
    <property type="entry name" value="PLDc"/>
    <property type="match status" value="2"/>
</dbReference>
<dbReference type="RefSeq" id="WP_080173110.1">
    <property type="nucleotide sequence ID" value="NZ_AP024854.1"/>
</dbReference>
<evidence type="ECO:0000313" key="14">
    <source>
        <dbReference type="EMBL" id="MEC6831755.1"/>
    </source>
</evidence>
<feature type="active site" evidence="12">
    <location>
        <position position="231"/>
    </location>
</feature>
<keyword evidence="6" id="KW-0677">Repeat</keyword>
<evidence type="ECO:0000313" key="17">
    <source>
        <dbReference type="Proteomes" id="UP001306119"/>
    </source>
</evidence>
<evidence type="ECO:0000256" key="3">
    <source>
        <dbReference type="ARBA" id="ARBA00022516"/>
    </source>
</evidence>
<dbReference type="GO" id="GO:0008808">
    <property type="term" value="F:cardiolipin synthase activity"/>
    <property type="evidence" value="ECO:0007669"/>
    <property type="project" value="UniProtKB-UniRule"/>
</dbReference>
<dbReference type="InterPro" id="IPR001736">
    <property type="entry name" value="PLipase_D/transphosphatidylase"/>
</dbReference>
<dbReference type="PANTHER" id="PTHR21248">
    <property type="entry name" value="CARDIOLIPIN SYNTHASE"/>
    <property type="match status" value="1"/>
</dbReference>